<dbReference type="GO" id="GO:0043093">
    <property type="term" value="P:FtsZ-dependent cytokinesis"/>
    <property type="evidence" value="ECO:0007669"/>
    <property type="project" value="UniProtKB-UniRule"/>
</dbReference>
<dbReference type="Pfam" id="PF08478">
    <property type="entry name" value="POTRA_1"/>
    <property type="match status" value="1"/>
</dbReference>
<dbReference type="PANTHER" id="PTHR37820">
    <property type="entry name" value="CELL DIVISION PROTEIN DIVIB"/>
    <property type="match status" value="1"/>
</dbReference>
<keyword evidence="4 8" id="KW-0812">Transmembrane</keyword>
<reference evidence="10 11" key="1">
    <citation type="submission" date="2016-10" db="EMBL/GenBank/DDBJ databases">
        <title>Draft genome sequences of four alkaliphilic bacteria belonging to the Anaerobacillus genus.</title>
        <authorList>
            <person name="Bassil N.M."/>
            <person name="Lloyd J.R."/>
        </authorList>
    </citation>
    <scope>NUCLEOTIDE SEQUENCE [LARGE SCALE GENOMIC DNA]</scope>
    <source>
        <strain evidence="10 11">DSM 15340</strain>
    </source>
</reference>
<evidence type="ECO:0000256" key="4">
    <source>
        <dbReference type="ARBA" id="ARBA00022692"/>
    </source>
</evidence>
<comment type="similarity">
    <text evidence="8">Belongs to the FtsQ/DivIB family. DivIB subfamily.</text>
</comment>
<dbReference type="HAMAP" id="MF_00912">
    <property type="entry name" value="DivIB"/>
    <property type="match status" value="1"/>
</dbReference>
<dbReference type="InterPro" id="IPR026580">
    <property type="entry name" value="DivIB"/>
</dbReference>
<evidence type="ECO:0000256" key="2">
    <source>
        <dbReference type="ARBA" id="ARBA00022475"/>
    </source>
</evidence>
<evidence type="ECO:0000259" key="9">
    <source>
        <dbReference type="PROSITE" id="PS51779"/>
    </source>
</evidence>
<feature type="domain" description="POTRA" evidence="9">
    <location>
        <begin position="47"/>
        <end position="118"/>
    </location>
</feature>
<keyword evidence="7 8" id="KW-0131">Cell cycle</keyword>
<dbReference type="InterPro" id="IPR034746">
    <property type="entry name" value="POTRA"/>
</dbReference>
<evidence type="ECO:0000313" key="10">
    <source>
        <dbReference type="EMBL" id="OIJ09810.1"/>
    </source>
</evidence>
<proteinExistence type="inferred from homology"/>
<evidence type="ECO:0000256" key="5">
    <source>
        <dbReference type="ARBA" id="ARBA00022989"/>
    </source>
</evidence>
<evidence type="ECO:0000256" key="8">
    <source>
        <dbReference type="HAMAP-Rule" id="MF_00912"/>
    </source>
</evidence>
<dbReference type="InterPro" id="IPR050487">
    <property type="entry name" value="FtsQ_DivIB"/>
</dbReference>
<dbReference type="GO" id="GO:0005886">
    <property type="term" value="C:plasma membrane"/>
    <property type="evidence" value="ECO:0007669"/>
    <property type="project" value="UniProtKB-SubCell"/>
</dbReference>
<dbReference type="Gene3D" id="3.10.20.310">
    <property type="entry name" value="membrane protein fhac"/>
    <property type="match status" value="1"/>
</dbReference>
<dbReference type="OrthoDB" id="1819027at2"/>
<dbReference type="InterPro" id="IPR005548">
    <property type="entry name" value="Cell_div_FtsQ/DivIB_C"/>
</dbReference>
<keyword evidence="3 8" id="KW-0132">Cell division</keyword>
<evidence type="ECO:0000313" key="11">
    <source>
        <dbReference type="Proteomes" id="UP000180098"/>
    </source>
</evidence>
<evidence type="ECO:0000256" key="3">
    <source>
        <dbReference type="ARBA" id="ARBA00022618"/>
    </source>
</evidence>
<dbReference type="RefSeq" id="WP_071314198.1">
    <property type="nucleotide sequence ID" value="NZ_MLQQ01000042.1"/>
</dbReference>
<evidence type="ECO:0000256" key="1">
    <source>
        <dbReference type="ARBA" id="ARBA00004370"/>
    </source>
</evidence>
<dbReference type="AlphaFoldDB" id="A0A1S2LC30"/>
<evidence type="ECO:0000256" key="6">
    <source>
        <dbReference type="ARBA" id="ARBA00023136"/>
    </source>
</evidence>
<keyword evidence="11" id="KW-1185">Reference proteome</keyword>
<dbReference type="PROSITE" id="PS51779">
    <property type="entry name" value="POTRA"/>
    <property type="match status" value="1"/>
</dbReference>
<dbReference type="InterPro" id="IPR013685">
    <property type="entry name" value="POTRA_FtsQ_type"/>
</dbReference>
<dbReference type="Gene3D" id="3.40.50.10960">
    <property type="match status" value="1"/>
</dbReference>
<protein>
    <recommendedName>
        <fullName evidence="8">Cell division protein DivIB</fullName>
    </recommendedName>
</protein>
<comment type="subcellular location">
    <subcellularLocation>
        <location evidence="8">Cell membrane</location>
        <topology evidence="8">Single-pass type II membrane protein</topology>
    </subcellularLocation>
    <subcellularLocation>
        <location evidence="1">Membrane</location>
    </subcellularLocation>
    <text evidence="8">Localizes to the division septum.</text>
</comment>
<dbReference type="Proteomes" id="UP000180098">
    <property type="component" value="Unassembled WGS sequence"/>
</dbReference>
<dbReference type="GO" id="GO:0032153">
    <property type="term" value="C:cell division site"/>
    <property type="evidence" value="ECO:0007669"/>
    <property type="project" value="UniProtKB-UniRule"/>
</dbReference>
<keyword evidence="5 8" id="KW-1133">Transmembrane helix</keyword>
<accession>A0A1S2LC30</accession>
<gene>
    <name evidence="8" type="primary">divIB</name>
    <name evidence="10" type="ORF">BKP35_15105</name>
</gene>
<feature type="transmembrane region" description="Helical" evidence="8">
    <location>
        <begin position="28"/>
        <end position="45"/>
    </location>
</feature>
<comment type="caution">
    <text evidence="10">The sequence shown here is derived from an EMBL/GenBank/DDBJ whole genome shotgun (WGS) entry which is preliminary data.</text>
</comment>
<organism evidence="10 11">
    <name type="scientific">Anaerobacillus arseniciselenatis</name>
    <dbReference type="NCBI Taxonomy" id="85682"/>
    <lineage>
        <taxon>Bacteria</taxon>
        <taxon>Bacillati</taxon>
        <taxon>Bacillota</taxon>
        <taxon>Bacilli</taxon>
        <taxon>Bacillales</taxon>
        <taxon>Bacillaceae</taxon>
        <taxon>Anaerobacillus</taxon>
    </lineage>
</organism>
<evidence type="ECO:0000256" key="7">
    <source>
        <dbReference type="ARBA" id="ARBA00023306"/>
    </source>
</evidence>
<dbReference type="EMBL" id="MLQQ01000042">
    <property type="protein sequence ID" value="OIJ09810.1"/>
    <property type="molecule type" value="Genomic_DNA"/>
</dbReference>
<keyword evidence="2 8" id="KW-1003">Cell membrane</keyword>
<sequence length="259" mass="30243">MDQKKVVTLEDRIPKLKNERKQRANRRLILYLSFFFVLLLTVIYFQSPLSNVQVIEIQGNHYISDDQIIKLSELKDGTSFWGINSNKIIEEIGAFTEISEVSVKRKFPHTVQINVKEYSRVAYLAVDNKFFPILETGEILQELPINYFPSDAPLLMDWETNNELTEMAAELSNLPESIIHRISEIYYTPVEADPLRITLYMNDGFKVSSTIRHFSKRIIDYPAIVKELDPEKRGIIHMKMNPYFEQFVNEEEETIESEG</sequence>
<comment type="function">
    <text evidence="8">Cell division protein that may be involved in stabilizing or promoting the assembly of the division complex.</text>
</comment>
<dbReference type="PANTHER" id="PTHR37820:SF1">
    <property type="entry name" value="CELL DIVISION PROTEIN FTSQ"/>
    <property type="match status" value="1"/>
</dbReference>
<dbReference type="Pfam" id="PF03799">
    <property type="entry name" value="FtsQ_DivIB_C"/>
    <property type="match status" value="1"/>
</dbReference>
<keyword evidence="6 8" id="KW-0472">Membrane</keyword>
<name>A0A1S2LC30_9BACI</name>